<dbReference type="GO" id="GO:0035556">
    <property type="term" value="P:intracellular signal transduction"/>
    <property type="evidence" value="ECO:0007669"/>
    <property type="project" value="TreeGrafter"/>
</dbReference>
<feature type="domain" description="Protein kinase" evidence="7">
    <location>
        <begin position="1"/>
        <end position="200"/>
    </location>
</feature>
<evidence type="ECO:0000256" key="6">
    <source>
        <dbReference type="SAM" id="MobiDB-lite"/>
    </source>
</evidence>
<evidence type="ECO:0000313" key="10">
    <source>
        <dbReference type="Proteomes" id="UP001146793"/>
    </source>
</evidence>
<dbReference type="InterPro" id="IPR011009">
    <property type="entry name" value="Kinase-like_dom_sf"/>
</dbReference>
<dbReference type="PROSITE" id="PS50011">
    <property type="entry name" value="PROTEIN_KINASE_DOM"/>
    <property type="match status" value="1"/>
</dbReference>
<dbReference type="InterPro" id="IPR001245">
    <property type="entry name" value="Ser-Thr/Tyr_kinase_cat_dom"/>
</dbReference>
<dbReference type="InterPro" id="IPR008271">
    <property type="entry name" value="Ser/Thr_kinase_AS"/>
</dbReference>
<dbReference type="Pfam" id="PF00069">
    <property type="entry name" value="Pkinase"/>
    <property type="match status" value="1"/>
</dbReference>
<dbReference type="InterPro" id="IPR015940">
    <property type="entry name" value="UBA"/>
</dbReference>
<accession>A0AAV7ZPW4</accession>
<dbReference type="GO" id="GO:0005737">
    <property type="term" value="C:cytoplasm"/>
    <property type="evidence" value="ECO:0007669"/>
    <property type="project" value="TreeGrafter"/>
</dbReference>
<feature type="compositionally biased region" description="Polar residues" evidence="6">
    <location>
        <begin position="281"/>
        <end position="296"/>
    </location>
</feature>
<dbReference type="PANTHER" id="PTHR24346:SF82">
    <property type="entry name" value="KP78A-RELATED"/>
    <property type="match status" value="1"/>
</dbReference>
<evidence type="ECO:0000313" key="9">
    <source>
        <dbReference type="EMBL" id="KAJ3442455.1"/>
    </source>
</evidence>
<dbReference type="PROSITE" id="PS50030">
    <property type="entry name" value="UBA"/>
    <property type="match status" value="1"/>
</dbReference>
<dbReference type="InterPro" id="IPR000719">
    <property type="entry name" value="Prot_kinase_dom"/>
</dbReference>
<dbReference type="SUPFAM" id="SSF56112">
    <property type="entry name" value="Protein kinase-like (PK-like)"/>
    <property type="match status" value="1"/>
</dbReference>
<feature type="compositionally biased region" description="Basic residues" evidence="6">
    <location>
        <begin position="299"/>
        <end position="318"/>
    </location>
</feature>
<keyword evidence="2" id="KW-0808">Transferase</keyword>
<dbReference type="SMART" id="SM00220">
    <property type="entry name" value="S_TKc"/>
    <property type="match status" value="1"/>
</dbReference>
<keyword evidence="1" id="KW-0723">Serine/threonine-protein kinase</keyword>
<comment type="caution">
    <text evidence="9">The sequence shown here is derived from an EMBL/GenBank/DDBJ whole genome shotgun (WGS) entry which is preliminary data.</text>
</comment>
<dbReference type="PANTHER" id="PTHR24346">
    <property type="entry name" value="MAP/MICROTUBULE AFFINITY-REGULATING KINASE"/>
    <property type="match status" value="1"/>
</dbReference>
<dbReference type="Proteomes" id="UP001146793">
    <property type="component" value="Unassembled WGS sequence"/>
</dbReference>
<dbReference type="PROSITE" id="PS00108">
    <property type="entry name" value="PROTEIN_KINASE_ST"/>
    <property type="match status" value="1"/>
</dbReference>
<reference evidence="9" key="1">
    <citation type="submission" date="2022-08" db="EMBL/GenBank/DDBJ databases">
        <title>Novel sulphate-reducing endosymbionts in the free-living metamonad Anaeramoeba.</title>
        <authorList>
            <person name="Jerlstrom-Hultqvist J."/>
            <person name="Cepicka I."/>
            <person name="Gallot-Lavallee L."/>
            <person name="Salas-Leiva D."/>
            <person name="Curtis B.A."/>
            <person name="Zahonova K."/>
            <person name="Pipaliya S."/>
            <person name="Dacks J."/>
            <person name="Roger A.J."/>
        </authorList>
    </citation>
    <scope>NUCLEOTIDE SEQUENCE</scope>
    <source>
        <strain evidence="9">Busselton2</strain>
    </source>
</reference>
<keyword evidence="3" id="KW-0547">Nucleotide-binding</keyword>
<sequence length="592" mass="69113">MVNHKNIIKLYDIFEDQKNIYIVTEYVDGCELVDFLINNPKLKLGVIKSIFKQIVKGVGYCHNLKIVHRDLKLENILIDKNFQIKIIDFGLSNFIENKSQLLQTYCGSPSYTSPEILQRIEYDGTKSDVWSLGVILYALFVGKLPFNSENPRRLYEKIITCSYLMPIYLPKEVSSLIRSCLDLQPEKRPDLTQIRNHCFFGDQKKDQKTQDTQTQYCVKTANTQIDPLVVLQISSLGFSHLEVLEQLESEKRDSEFMPAYLIYNDLSQKGNMTFNNLPQSKKNCNHINNSTYKSQATSKLKKRKRTLSKKRKNKKKNSKHLFKILNKKFAFKKNNSQIPKTQSKKEGNYKTVDNSNTKNSLKEEKTNYVQEFTESSKFELPSSSSESLSSVSTLVSMDSNSNVNFSDVQFRIQNKLNPIELNLQKKKKENTKEIENQKANKGKRKMEIVSDQYNTTTLKKKGKKVTRSNTFESNLTPKITRFRSYPLYHNESNNQWNRFGNHINPSLIWTKSERSLTKKLKKILKTKNAQIKKKSKHFYTISLDNNKKNRIDFEIKMEKVANLKKVTMLKFRRGLLDIENFEQFYKLISKSL</sequence>
<proteinExistence type="predicted"/>
<dbReference type="PRINTS" id="PR00109">
    <property type="entry name" value="TYRKINASE"/>
</dbReference>
<evidence type="ECO:0000259" key="7">
    <source>
        <dbReference type="PROSITE" id="PS50011"/>
    </source>
</evidence>
<feature type="region of interest" description="Disordered" evidence="6">
    <location>
        <begin position="281"/>
        <end position="318"/>
    </location>
</feature>
<name>A0AAV7ZPW4_9EUKA</name>
<protein>
    <submittedName>
        <fullName evidence="9">Protein kinase</fullName>
    </submittedName>
</protein>
<feature type="domain" description="UBA" evidence="8">
    <location>
        <begin position="224"/>
        <end position="264"/>
    </location>
</feature>
<evidence type="ECO:0000256" key="3">
    <source>
        <dbReference type="ARBA" id="ARBA00022741"/>
    </source>
</evidence>
<gene>
    <name evidence="9" type="ORF">M0812_12190</name>
</gene>
<evidence type="ECO:0000259" key="8">
    <source>
        <dbReference type="PROSITE" id="PS50030"/>
    </source>
</evidence>
<keyword evidence="5" id="KW-0067">ATP-binding</keyword>
<feature type="region of interest" description="Disordered" evidence="6">
    <location>
        <begin position="335"/>
        <end position="357"/>
    </location>
</feature>
<dbReference type="EMBL" id="JANTQA010000026">
    <property type="protein sequence ID" value="KAJ3442455.1"/>
    <property type="molecule type" value="Genomic_DNA"/>
</dbReference>
<evidence type="ECO:0000256" key="4">
    <source>
        <dbReference type="ARBA" id="ARBA00022777"/>
    </source>
</evidence>
<keyword evidence="4 9" id="KW-0418">Kinase</keyword>
<dbReference type="Gene3D" id="3.30.310.80">
    <property type="entry name" value="Kinase associated domain 1, KA1"/>
    <property type="match status" value="1"/>
</dbReference>
<dbReference type="AlphaFoldDB" id="A0AAV7ZPW4"/>
<dbReference type="GO" id="GO:0004674">
    <property type="term" value="F:protein serine/threonine kinase activity"/>
    <property type="evidence" value="ECO:0007669"/>
    <property type="project" value="UniProtKB-KW"/>
</dbReference>
<evidence type="ECO:0000256" key="2">
    <source>
        <dbReference type="ARBA" id="ARBA00022679"/>
    </source>
</evidence>
<dbReference type="FunFam" id="1.10.510.10:FF:000571">
    <property type="entry name" value="Maternal embryonic leucine zipper kinase"/>
    <property type="match status" value="1"/>
</dbReference>
<dbReference type="Gene3D" id="1.10.510.10">
    <property type="entry name" value="Transferase(Phosphotransferase) domain 1"/>
    <property type="match status" value="1"/>
</dbReference>
<organism evidence="9 10">
    <name type="scientific">Anaeramoeba flamelloides</name>
    <dbReference type="NCBI Taxonomy" id="1746091"/>
    <lineage>
        <taxon>Eukaryota</taxon>
        <taxon>Metamonada</taxon>
        <taxon>Anaeramoebidae</taxon>
        <taxon>Anaeramoeba</taxon>
    </lineage>
</organism>
<evidence type="ECO:0000256" key="1">
    <source>
        <dbReference type="ARBA" id="ARBA00022527"/>
    </source>
</evidence>
<evidence type="ECO:0000256" key="5">
    <source>
        <dbReference type="ARBA" id="ARBA00022840"/>
    </source>
</evidence>
<dbReference type="GO" id="GO:0005524">
    <property type="term" value="F:ATP binding"/>
    <property type="evidence" value="ECO:0007669"/>
    <property type="project" value="UniProtKB-KW"/>
</dbReference>